<proteinExistence type="inferred from homology"/>
<feature type="compositionally biased region" description="Acidic residues" evidence="2">
    <location>
        <begin position="85"/>
        <end position="95"/>
    </location>
</feature>
<feature type="region of interest" description="Disordered" evidence="2">
    <location>
        <begin position="383"/>
        <end position="464"/>
    </location>
</feature>
<dbReference type="Proteomes" id="UP000006906">
    <property type="component" value="Chromosome 3"/>
</dbReference>
<gene>
    <name evidence="3" type="ORF">CHLRE_03g200991v5</name>
</gene>
<protein>
    <recommendedName>
        <fullName evidence="5">Protein BCCIP homolog</fullName>
    </recommendedName>
</protein>
<dbReference type="GO" id="GO:0005634">
    <property type="term" value="C:nucleus"/>
    <property type="evidence" value="ECO:0000318"/>
    <property type="project" value="GO_Central"/>
</dbReference>
<dbReference type="PANTHER" id="PTHR13261:SF0">
    <property type="entry name" value="BRCA2 AND CDKN1A-INTERACTING PROTEIN"/>
    <property type="match status" value="1"/>
</dbReference>
<evidence type="ECO:0000313" key="4">
    <source>
        <dbReference type="Proteomes" id="UP000006906"/>
    </source>
</evidence>
<dbReference type="FunCoup" id="A0A2K3DZK3">
    <property type="interactions" value="1888"/>
</dbReference>
<feature type="compositionally biased region" description="Basic and acidic residues" evidence="2">
    <location>
        <begin position="1"/>
        <end position="24"/>
    </location>
</feature>
<dbReference type="KEGG" id="cre:CHLRE_03g200991v5"/>
<name>A0A2K3DZK3_CHLRE</name>
<accession>A0A2K3DZK3</accession>
<keyword evidence="4" id="KW-1185">Reference proteome</keyword>
<dbReference type="PANTHER" id="PTHR13261">
    <property type="entry name" value="BRCA2 AND CDKN1A INTERACTING PROTEIN"/>
    <property type="match status" value="1"/>
</dbReference>
<feature type="compositionally biased region" description="Acidic residues" evidence="2">
    <location>
        <begin position="266"/>
        <end position="279"/>
    </location>
</feature>
<dbReference type="EMBL" id="CM008964">
    <property type="protein sequence ID" value="PNW85972.1"/>
    <property type="molecule type" value="Genomic_DNA"/>
</dbReference>
<feature type="compositionally biased region" description="Gly residues" evidence="2">
    <location>
        <begin position="299"/>
        <end position="310"/>
    </location>
</feature>
<dbReference type="AlphaFoldDB" id="A0A2K3DZK3"/>
<reference evidence="3 4" key="1">
    <citation type="journal article" date="2007" name="Science">
        <title>The Chlamydomonas genome reveals the evolution of key animal and plant functions.</title>
        <authorList>
            <person name="Merchant S.S."/>
            <person name="Prochnik S.E."/>
            <person name="Vallon O."/>
            <person name="Harris E.H."/>
            <person name="Karpowicz S.J."/>
            <person name="Witman G.B."/>
            <person name="Terry A."/>
            <person name="Salamov A."/>
            <person name="Fritz-Laylin L.K."/>
            <person name="Marechal-Drouard L."/>
            <person name="Marshall W.F."/>
            <person name="Qu L.H."/>
            <person name="Nelson D.R."/>
            <person name="Sanderfoot A.A."/>
            <person name="Spalding M.H."/>
            <person name="Kapitonov V.V."/>
            <person name="Ren Q."/>
            <person name="Ferris P."/>
            <person name="Lindquist E."/>
            <person name="Shapiro H."/>
            <person name="Lucas S.M."/>
            <person name="Grimwood J."/>
            <person name="Schmutz J."/>
            <person name="Cardol P."/>
            <person name="Cerutti H."/>
            <person name="Chanfreau G."/>
            <person name="Chen C.L."/>
            <person name="Cognat V."/>
            <person name="Croft M.T."/>
            <person name="Dent R."/>
            <person name="Dutcher S."/>
            <person name="Fernandez E."/>
            <person name="Fukuzawa H."/>
            <person name="Gonzalez-Ballester D."/>
            <person name="Gonzalez-Halphen D."/>
            <person name="Hallmann A."/>
            <person name="Hanikenne M."/>
            <person name="Hippler M."/>
            <person name="Inwood W."/>
            <person name="Jabbari K."/>
            <person name="Kalanon M."/>
            <person name="Kuras R."/>
            <person name="Lefebvre P.A."/>
            <person name="Lemaire S.D."/>
            <person name="Lobanov A.V."/>
            <person name="Lohr M."/>
            <person name="Manuell A."/>
            <person name="Meier I."/>
            <person name="Mets L."/>
            <person name="Mittag M."/>
            <person name="Mittelmeier T."/>
            <person name="Moroney J.V."/>
            <person name="Moseley J."/>
            <person name="Napoli C."/>
            <person name="Nedelcu A.M."/>
            <person name="Niyogi K."/>
            <person name="Novoselov S.V."/>
            <person name="Paulsen I.T."/>
            <person name="Pazour G."/>
            <person name="Purton S."/>
            <person name="Ral J.P."/>
            <person name="Riano-Pachon D.M."/>
            <person name="Riekhof W."/>
            <person name="Rymarquis L."/>
            <person name="Schroda M."/>
            <person name="Stern D."/>
            <person name="Umen J."/>
            <person name="Willows R."/>
            <person name="Wilson N."/>
            <person name="Zimmer S.L."/>
            <person name="Allmer J."/>
            <person name="Balk J."/>
            <person name="Bisova K."/>
            <person name="Chen C.J."/>
            <person name="Elias M."/>
            <person name="Gendler K."/>
            <person name="Hauser C."/>
            <person name="Lamb M.R."/>
            <person name="Ledford H."/>
            <person name="Long J.C."/>
            <person name="Minagawa J."/>
            <person name="Page M.D."/>
            <person name="Pan J."/>
            <person name="Pootakham W."/>
            <person name="Roje S."/>
            <person name="Rose A."/>
            <person name="Stahlberg E."/>
            <person name="Terauchi A.M."/>
            <person name="Yang P."/>
            <person name="Ball S."/>
            <person name="Bowler C."/>
            <person name="Dieckmann C.L."/>
            <person name="Gladyshev V.N."/>
            <person name="Green P."/>
            <person name="Jorgensen R."/>
            <person name="Mayfield S."/>
            <person name="Mueller-Roeber B."/>
            <person name="Rajamani S."/>
            <person name="Sayre R.T."/>
            <person name="Brokstein P."/>
            <person name="Dubchak I."/>
            <person name="Goodstein D."/>
            <person name="Hornick L."/>
            <person name="Huang Y.W."/>
            <person name="Jhaveri J."/>
            <person name="Luo Y."/>
            <person name="Martinez D."/>
            <person name="Ngau W.C."/>
            <person name="Otillar B."/>
            <person name="Poliakov A."/>
            <person name="Porter A."/>
            <person name="Szajkowski L."/>
            <person name="Werner G."/>
            <person name="Zhou K."/>
            <person name="Grigoriev I.V."/>
            <person name="Rokhsar D.S."/>
            <person name="Grossman A.R."/>
        </authorList>
    </citation>
    <scope>NUCLEOTIDE SEQUENCE [LARGE SCALE GENOMIC DNA]</scope>
    <source>
        <strain evidence="4">CC-503</strain>
    </source>
</reference>
<dbReference type="Gramene" id="PNW85972">
    <property type="protein sequence ID" value="PNW85972"/>
    <property type="gene ID" value="CHLRE_03g200991v5"/>
</dbReference>
<comment type="similarity">
    <text evidence="1">Belongs to the BCP1 family.</text>
</comment>
<evidence type="ECO:0000256" key="2">
    <source>
        <dbReference type="SAM" id="MobiDB-lite"/>
    </source>
</evidence>
<dbReference type="RefSeq" id="XP_042926625.1">
    <property type="nucleotide sequence ID" value="XM_043061352.1"/>
</dbReference>
<feature type="compositionally biased region" description="Gly residues" evidence="2">
    <location>
        <begin position="444"/>
        <end position="464"/>
    </location>
</feature>
<feature type="compositionally biased region" description="Acidic residues" evidence="2">
    <location>
        <begin position="30"/>
        <end position="77"/>
    </location>
</feature>
<organism evidence="3 4">
    <name type="scientific">Chlamydomonas reinhardtii</name>
    <name type="common">Chlamydomonas smithii</name>
    <dbReference type="NCBI Taxonomy" id="3055"/>
    <lineage>
        <taxon>Eukaryota</taxon>
        <taxon>Viridiplantae</taxon>
        <taxon>Chlorophyta</taxon>
        <taxon>core chlorophytes</taxon>
        <taxon>Chlorophyceae</taxon>
        <taxon>CS clade</taxon>
        <taxon>Chlamydomonadales</taxon>
        <taxon>Chlamydomonadaceae</taxon>
        <taxon>Chlamydomonas</taxon>
    </lineage>
</organism>
<dbReference type="InParanoid" id="A0A2K3DZK3"/>
<evidence type="ECO:0000313" key="3">
    <source>
        <dbReference type="EMBL" id="PNW85972.1"/>
    </source>
</evidence>
<evidence type="ECO:0000256" key="1">
    <source>
        <dbReference type="ARBA" id="ARBA00006781"/>
    </source>
</evidence>
<dbReference type="GeneID" id="66052991"/>
<dbReference type="OrthoDB" id="27543at2759"/>
<dbReference type="Pfam" id="PF13862">
    <property type="entry name" value="BCCIP"/>
    <property type="match status" value="1"/>
</dbReference>
<dbReference type="STRING" id="3055.A0A2K3DZK3"/>
<sequence length="464" mass="48139">MPKRKADAALKKKGAEQTEDEAKKQIAGGGDEDDSDDDDDYEGEGGSDEGDEGESGDSDDDEDGSDEDEQSSGDSEDSFPSASSDEAESEDDEDGEAYKEIDCAFEFFDPQERDYHGLRALLGTYLDGQQYDLSGLCDAVIRQTAVGTVVKSTEEDDPFAVLTAFNTRSGRHVGDTWLAELKAYLAGSCPQPDLKDKLEKAWSGPGTGLLVSERLINCPPQLAPPLLHFLMEEIEGAATDADYPEQERAEFAFARYLHFTRVYCDPQEEEEEEEEEEEAGAGPSGSMGPPPPKKPKTAAGGGAAAGGKGKAGPAQPVIVYVRPEDEYLHQVCSWSYTFPVTSRPVAKGDLRPLRCVMCVEAGRVAEARAMMDLVVGNPMTDPGAAAAAGGKQGQGQQGAAAGKQGQQGKKQEAGAAGGRQGDKGAAAGGKGAAAGVGKAAAGQGAAGGKGKGKGAGGKAGGSGR</sequence>
<dbReference type="OMA" id="ERLINCP"/>
<feature type="region of interest" description="Disordered" evidence="2">
    <location>
        <begin position="266"/>
        <end position="313"/>
    </location>
</feature>
<feature type="region of interest" description="Disordered" evidence="2">
    <location>
        <begin position="1"/>
        <end position="96"/>
    </location>
</feature>
<feature type="compositionally biased region" description="Low complexity" evidence="2">
    <location>
        <begin position="397"/>
        <end position="408"/>
    </location>
</feature>
<evidence type="ECO:0008006" key="5">
    <source>
        <dbReference type="Google" id="ProtNLM"/>
    </source>
</evidence>
<dbReference type="InterPro" id="IPR025602">
    <property type="entry name" value="BCP1_family"/>
</dbReference>